<dbReference type="KEGG" id="mas:Mahau_0902"/>
<comment type="similarity">
    <text evidence="2">Belongs to the chromate ion transporter (CHR) (TC 2.A.51) family.</text>
</comment>
<dbReference type="OrthoDB" id="9788907at2"/>
<protein>
    <submittedName>
        <fullName evidence="8">Chromate transporter</fullName>
    </submittedName>
</protein>
<dbReference type="GO" id="GO:0015109">
    <property type="term" value="F:chromate transmembrane transporter activity"/>
    <property type="evidence" value="ECO:0007669"/>
    <property type="project" value="InterPro"/>
</dbReference>
<evidence type="ECO:0000256" key="2">
    <source>
        <dbReference type="ARBA" id="ARBA00005262"/>
    </source>
</evidence>
<feature type="transmembrane region" description="Helical" evidence="7">
    <location>
        <begin position="80"/>
        <end position="108"/>
    </location>
</feature>
<evidence type="ECO:0000256" key="3">
    <source>
        <dbReference type="ARBA" id="ARBA00022475"/>
    </source>
</evidence>
<gene>
    <name evidence="8" type="ordered locus">Mahau_0902</name>
</gene>
<comment type="subcellular location">
    <subcellularLocation>
        <location evidence="1">Cell membrane</location>
        <topology evidence="1">Multi-pass membrane protein</topology>
    </subcellularLocation>
</comment>
<dbReference type="HOGENOM" id="CLU_018106_1_0_9"/>
<feature type="transmembrane region" description="Helical" evidence="7">
    <location>
        <begin position="120"/>
        <end position="139"/>
    </location>
</feature>
<proteinExistence type="inferred from homology"/>
<reference evidence="8 9" key="2">
    <citation type="journal article" date="2011" name="Stand. Genomic Sci.">
        <title>Complete genome sequence of Mahella australiensis type strain (50-1 BON).</title>
        <authorList>
            <person name="Sikorski J."/>
            <person name="Teshima H."/>
            <person name="Nolan M."/>
            <person name="Lucas S."/>
            <person name="Hammon N."/>
            <person name="Deshpande S."/>
            <person name="Cheng J.F."/>
            <person name="Pitluck S."/>
            <person name="Liolios K."/>
            <person name="Pagani I."/>
            <person name="Ivanova N."/>
            <person name="Huntemann M."/>
            <person name="Mavromatis K."/>
            <person name="Ovchinikova G."/>
            <person name="Pati A."/>
            <person name="Tapia R."/>
            <person name="Han C."/>
            <person name="Goodwin L."/>
            <person name="Chen A."/>
            <person name="Palaniappan K."/>
            <person name="Land M."/>
            <person name="Hauser L."/>
            <person name="Ngatchou-Djao O.D."/>
            <person name="Rohde M."/>
            <person name="Pukall R."/>
            <person name="Spring S."/>
            <person name="Abt B."/>
            <person name="Goker M."/>
            <person name="Detter J.C."/>
            <person name="Woyke T."/>
            <person name="Bristow J."/>
            <person name="Markowitz V."/>
            <person name="Hugenholtz P."/>
            <person name="Eisen J.A."/>
            <person name="Kyrpides N.C."/>
            <person name="Klenk H.P."/>
            <person name="Lapidus A."/>
        </authorList>
    </citation>
    <scope>NUCLEOTIDE SEQUENCE [LARGE SCALE GENOMIC DNA]</scope>
    <source>
        <strain evidence="9">DSM 15567 / CIP 107919 / 50-1 BON</strain>
    </source>
</reference>
<dbReference type="EMBL" id="CP002360">
    <property type="protein sequence ID" value="AEE96100.1"/>
    <property type="molecule type" value="Genomic_DNA"/>
</dbReference>
<evidence type="ECO:0000256" key="1">
    <source>
        <dbReference type="ARBA" id="ARBA00004651"/>
    </source>
</evidence>
<evidence type="ECO:0000256" key="6">
    <source>
        <dbReference type="ARBA" id="ARBA00023136"/>
    </source>
</evidence>
<evidence type="ECO:0000256" key="4">
    <source>
        <dbReference type="ARBA" id="ARBA00022692"/>
    </source>
</evidence>
<dbReference type="GO" id="GO:0005886">
    <property type="term" value="C:plasma membrane"/>
    <property type="evidence" value="ECO:0007669"/>
    <property type="project" value="UniProtKB-SubCell"/>
</dbReference>
<feature type="transmembrane region" description="Helical" evidence="7">
    <location>
        <begin position="151"/>
        <end position="181"/>
    </location>
</feature>
<keyword evidence="5 7" id="KW-1133">Transmembrane helix</keyword>
<dbReference type="Pfam" id="PF02417">
    <property type="entry name" value="Chromate_transp"/>
    <property type="match status" value="1"/>
</dbReference>
<dbReference type="AlphaFoldDB" id="F4A1Y4"/>
<dbReference type="PANTHER" id="PTHR43663">
    <property type="entry name" value="CHROMATE TRANSPORT PROTEIN-RELATED"/>
    <property type="match status" value="1"/>
</dbReference>
<keyword evidence="9" id="KW-1185">Reference proteome</keyword>
<accession>F4A1Y4</accession>
<dbReference type="PANTHER" id="PTHR43663:SF2">
    <property type="entry name" value="CHROMATE TRANSPORT PROTEIN-RELATED"/>
    <property type="match status" value="1"/>
</dbReference>
<keyword evidence="3" id="KW-1003">Cell membrane</keyword>
<keyword evidence="4 7" id="KW-0812">Transmembrane</keyword>
<reference evidence="9" key="1">
    <citation type="submission" date="2010-11" db="EMBL/GenBank/DDBJ databases">
        <title>The complete genome of Mahella australiensis DSM 15567.</title>
        <authorList>
            <consortium name="US DOE Joint Genome Institute (JGI-PGF)"/>
            <person name="Lucas S."/>
            <person name="Copeland A."/>
            <person name="Lapidus A."/>
            <person name="Bruce D."/>
            <person name="Goodwin L."/>
            <person name="Pitluck S."/>
            <person name="Kyrpides N."/>
            <person name="Mavromatis K."/>
            <person name="Pagani I."/>
            <person name="Ivanova N."/>
            <person name="Teshima H."/>
            <person name="Brettin T."/>
            <person name="Detter J.C."/>
            <person name="Han C."/>
            <person name="Tapia R."/>
            <person name="Land M."/>
            <person name="Hauser L."/>
            <person name="Markowitz V."/>
            <person name="Cheng J.-F."/>
            <person name="Hugenholtz P."/>
            <person name="Woyke T."/>
            <person name="Wu D."/>
            <person name="Spring S."/>
            <person name="Pukall R."/>
            <person name="Steenblock K."/>
            <person name="Schneider S."/>
            <person name="Klenk H.-P."/>
            <person name="Eisen J.A."/>
        </authorList>
    </citation>
    <scope>NUCLEOTIDE SEQUENCE [LARGE SCALE GENOMIC DNA]</scope>
    <source>
        <strain evidence="9">DSM 15567 / CIP 107919 / 50-1 BON</strain>
    </source>
</reference>
<dbReference type="InterPro" id="IPR052518">
    <property type="entry name" value="CHR_Transporter"/>
</dbReference>
<feature type="transmembrane region" description="Helical" evidence="7">
    <location>
        <begin position="12"/>
        <end position="35"/>
    </location>
</feature>
<dbReference type="InterPro" id="IPR003370">
    <property type="entry name" value="Chromate_transpt"/>
</dbReference>
<dbReference type="eggNOG" id="COG2059">
    <property type="taxonomic scope" value="Bacteria"/>
</dbReference>
<dbReference type="RefSeq" id="WP_013780530.1">
    <property type="nucleotide sequence ID" value="NC_015520.1"/>
</dbReference>
<dbReference type="STRING" id="697281.Mahau_0902"/>
<sequence length="202" mass="21556">MSDKTRSVDFKMLWTLFITFFKIGAFTFGGGYAMIPLIEREMVGGKGWINQEDIVDILAVSQSLPGAIAINSATFIGYKIAGMAGAISAALGVILPSVIVITIIASIFVAFKENMIVQKVFAGIRSAVVALIAVAAWNIGKSSIKDAIGLIIAAGAFIASAIFDIHAIYIILVGIMLGLIIQGINDRRTIQQTYKNDRAGKE</sequence>
<evidence type="ECO:0000313" key="9">
    <source>
        <dbReference type="Proteomes" id="UP000008457"/>
    </source>
</evidence>
<evidence type="ECO:0000256" key="7">
    <source>
        <dbReference type="SAM" id="Phobius"/>
    </source>
</evidence>
<dbReference type="Proteomes" id="UP000008457">
    <property type="component" value="Chromosome"/>
</dbReference>
<keyword evidence="6 7" id="KW-0472">Membrane</keyword>
<evidence type="ECO:0000256" key="5">
    <source>
        <dbReference type="ARBA" id="ARBA00022989"/>
    </source>
</evidence>
<evidence type="ECO:0000313" key="8">
    <source>
        <dbReference type="EMBL" id="AEE96100.1"/>
    </source>
</evidence>
<organism evidence="8 9">
    <name type="scientific">Mahella australiensis (strain DSM 15567 / CIP 107919 / 50-1 BON)</name>
    <dbReference type="NCBI Taxonomy" id="697281"/>
    <lineage>
        <taxon>Bacteria</taxon>
        <taxon>Bacillati</taxon>
        <taxon>Bacillota</taxon>
        <taxon>Clostridia</taxon>
        <taxon>Thermoanaerobacterales</taxon>
        <taxon>Thermoanaerobacterales Family IV. Incertae Sedis</taxon>
        <taxon>Mahella</taxon>
    </lineage>
</organism>
<name>F4A1Y4_MAHA5</name>